<evidence type="ECO:0000313" key="1">
    <source>
        <dbReference type="EMBL" id="TDG49788.1"/>
    </source>
</evidence>
<evidence type="ECO:0000313" key="2">
    <source>
        <dbReference type="Proteomes" id="UP000295192"/>
    </source>
</evidence>
<sequence>METKGDDTNGAQGANVLRQTNVAKLQLPGNKNFVLAHGLKGLRGPQLTALDALDEPQGLRQDFRIPRTFLARQAKTTAAQLMRVR</sequence>
<gene>
    <name evidence="1" type="ORF">AWZ03_003776</name>
</gene>
<proteinExistence type="predicted"/>
<protein>
    <submittedName>
        <fullName evidence="1">Uncharacterized protein</fullName>
    </submittedName>
</protein>
<dbReference type="AlphaFoldDB" id="A0A484BM23"/>
<accession>A0A484BM23</accession>
<dbReference type="Proteomes" id="UP000295192">
    <property type="component" value="Unassembled WGS sequence"/>
</dbReference>
<reference evidence="1 2" key="1">
    <citation type="journal article" date="2019" name="J. Hered.">
        <title>An Improved Genome Assembly for Drosophila navojoa, the Basal Species in the mojavensis Cluster.</title>
        <authorList>
            <person name="Vanderlinde T."/>
            <person name="Dupim E.G."/>
            <person name="Nazario-Yepiz N.O."/>
            <person name="Carvalho A.B."/>
        </authorList>
    </citation>
    <scope>NUCLEOTIDE SEQUENCE [LARGE SCALE GENOMIC DNA]</scope>
    <source>
        <strain evidence="1">Navoj_Jal97</strain>
        <tissue evidence="1">Whole organism</tissue>
    </source>
</reference>
<comment type="caution">
    <text evidence="1">The sequence shown here is derived from an EMBL/GenBank/DDBJ whole genome shotgun (WGS) entry which is preliminary data.</text>
</comment>
<dbReference type="EMBL" id="LSRL02000020">
    <property type="protein sequence ID" value="TDG49788.1"/>
    <property type="molecule type" value="Genomic_DNA"/>
</dbReference>
<name>A0A484BM23_DRONA</name>
<organism evidence="1 2">
    <name type="scientific">Drosophila navojoa</name>
    <name type="common">Fruit fly</name>
    <dbReference type="NCBI Taxonomy" id="7232"/>
    <lineage>
        <taxon>Eukaryota</taxon>
        <taxon>Metazoa</taxon>
        <taxon>Ecdysozoa</taxon>
        <taxon>Arthropoda</taxon>
        <taxon>Hexapoda</taxon>
        <taxon>Insecta</taxon>
        <taxon>Pterygota</taxon>
        <taxon>Neoptera</taxon>
        <taxon>Endopterygota</taxon>
        <taxon>Diptera</taxon>
        <taxon>Brachycera</taxon>
        <taxon>Muscomorpha</taxon>
        <taxon>Ephydroidea</taxon>
        <taxon>Drosophilidae</taxon>
        <taxon>Drosophila</taxon>
    </lineage>
</organism>
<keyword evidence="2" id="KW-1185">Reference proteome</keyword>